<keyword evidence="2 9" id="KW-0813">Transport</keyword>
<evidence type="ECO:0000313" key="11">
    <source>
        <dbReference type="EMBL" id="MER2491022.1"/>
    </source>
</evidence>
<dbReference type="Pfam" id="PF00528">
    <property type="entry name" value="BPD_transp_1"/>
    <property type="match status" value="1"/>
</dbReference>
<evidence type="ECO:0000256" key="9">
    <source>
        <dbReference type="RuleBase" id="RU363032"/>
    </source>
</evidence>
<dbReference type="CDD" id="cd06261">
    <property type="entry name" value="TM_PBP2"/>
    <property type="match status" value="1"/>
</dbReference>
<feature type="transmembrane region" description="Helical" evidence="9">
    <location>
        <begin position="28"/>
        <end position="50"/>
    </location>
</feature>
<dbReference type="EMBL" id="JBELOE010000078">
    <property type="protein sequence ID" value="MER2491022.1"/>
    <property type="molecule type" value="Genomic_DNA"/>
</dbReference>
<dbReference type="Gene3D" id="1.10.3720.10">
    <property type="entry name" value="MetI-like"/>
    <property type="match status" value="1"/>
</dbReference>
<dbReference type="Proteomes" id="UP001467690">
    <property type="component" value="Unassembled WGS sequence"/>
</dbReference>
<feature type="domain" description="ABC transmembrane type-1" evidence="10">
    <location>
        <begin position="99"/>
        <end position="284"/>
    </location>
</feature>
<organism evidence="11 12">
    <name type="scientific">Catenovulum sediminis</name>
    <dbReference type="NCBI Taxonomy" id="1740262"/>
    <lineage>
        <taxon>Bacteria</taxon>
        <taxon>Pseudomonadati</taxon>
        <taxon>Pseudomonadota</taxon>
        <taxon>Gammaproteobacteria</taxon>
        <taxon>Alteromonadales</taxon>
        <taxon>Alteromonadaceae</taxon>
        <taxon>Catenovulum</taxon>
    </lineage>
</organism>
<protein>
    <submittedName>
        <fullName evidence="11">ABC transporter permease subunit</fullName>
    </submittedName>
</protein>
<dbReference type="InterPro" id="IPR050366">
    <property type="entry name" value="BP-dependent_transpt_permease"/>
</dbReference>
<dbReference type="InterPro" id="IPR035906">
    <property type="entry name" value="MetI-like_sf"/>
</dbReference>
<reference evidence="11 12" key="1">
    <citation type="submission" date="2024-06" db="EMBL/GenBank/DDBJ databases">
        <authorList>
            <person name="Chen R.Y."/>
        </authorList>
    </citation>
    <scope>NUCLEOTIDE SEQUENCE [LARGE SCALE GENOMIC DNA]</scope>
    <source>
        <strain evidence="11 12">D2</strain>
    </source>
</reference>
<evidence type="ECO:0000256" key="2">
    <source>
        <dbReference type="ARBA" id="ARBA00022448"/>
    </source>
</evidence>
<dbReference type="PANTHER" id="PTHR43386">
    <property type="entry name" value="OLIGOPEPTIDE TRANSPORT SYSTEM PERMEASE PROTEIN APPC"/>
    <property type="match status" value="1"/>
</dbReference>
<evidence type="ECO:0000256" key="4">
    <source>
        <dbReference type="ARBA" id="ARBA00022519"/>
    </source>
</evidence>
<evidence type="ECO:0000259" key="10">
    <source>
        <dbReference type="PROSITE" id="PS50928"/>
    </source>
</evidence>
<keyword evidence="5 9" id="KW-0812">Transmembrane</keyword>
<sequence length="296" mass="32153">MANNDIYNEIQYPGPYQLAWAKFRADHVSWVCFCIVIFFIIVAIFAPLVAPYSPTEQNTDYVLLPPSWQNAGDVHFLLGTDDLGRDVLSRLIYGTQITFGLSLLVALAAMVVGLALGALAGMSRGIRASVFNHLLDTILSIPSLLLAIVIVAALGPGLFNTIWAVFLVLIPQFVHRTRIAVQNEFKKEYVTAARLDGANDFQILISSVFPNIIETIILQYSLAVSAAMLDVAALGFLGLGAQQGSPEWGAMLAGSIDLIYRASWLATLPGVTMFLCLLSVNTVGHGLRNALKQRSE</sequence>
<keyword evidence="4" id="KW-0997">Cell inner membrane</keyword>
<dbReference type="InterPro" id="IPR000515">
    <property type="entry name" value="MetI-like"/>
</dbReference>
<evidence type="ECO:0000256" key="3">
    <source>
        <dbReference type="ARBA" id="ARBA00022475"/>
    </source>
</evidence>
<dbReference type="InterPro" id="IPR025966">
    <property type="entry name" value="OppC_N"/>
</dbReference>
<evidence type="ECO:0000256" key="7">
    <source>
        <dbReference type="ARBA" id="ARBA00023136"/>
    </source>
</evidence>
<dbReference type="PANTHER" id="PTHR43386:SF5">
    <property type="entry name" value="PUTRESCINE EXPORT SYSTEM PERMEASE PROTEIN SAPC"/>
    <property type="match status" value="1"/>
</dbReference>
<keyword evidence="6 9" id="KW-1133">Transmembrane helix</keyword>
<accession>A0ABV1RE21</accession>
<evidence type="ECO:0000256" key="1">
    <source>
        <dbReference type="ARBA" id="ARBA00004429"/>
    </source>
</evidence>
<feature type="transmembrane region" description="Helical" evidence="9">
    <location>
        <begin position="262"/>
        <end position="284"/>
    </location>
</feature>
<feature type="transmembrane region" description="Helical" evidence="9">
    <location>
        <begin position="97"/>
        <end position="122"/>
    </location>
</feature>
<dbReference type="Pfam" id="PF12911">
    <property type="entry name" value="OppC_N"/>
    <property type="match status" value="1"/>
</dbReference>
<dbReference type="RefSeq" id="WP_350400769.1">
    <property type="nucleotide sequence ID" value="NZ_JBELOE010000078.1"/>
</dbReference>
<name>A0ABV1RE21_9ALTE</name>
<feature type="transmembrane region" description="Helical" evidence="9">
    <location>
        <begin position="220"/>
        <end position="242"/>
    </location>
</feature>
<evidence type="ECO:0000256" key="6">
    <source>
        <dbReference type="ARBA" id="ARBA00022989"/>
    </source>
</evidence>
<evidence type="ECO:0000256" key="8">
    <source>
        <dbReference type="ARBA" id="ARBA00024202"/>
    </source>
</evidence>
<evidence type="ECO:0000313" key="12">
    <source>
        <dbReference type="Proteomes" id="UP001467690"/>
    </source>
</evidence>
<keyword evidence="7 9" id="KW-0472">Membrane</keyword>
<keyword evidence="12" id="KW-1185">Reference proteome</keyword>
<dbReference type="SUPFAM" id="SSF161098">
    <property type="entry name" value="MetI-like"/>
    <property type="match status" value="1"/>
</dbReference>
<feature type="transmembrane region" description="Helical" evidence="9">
    <location>
        <begin position="134"/>
        <end position="155"/>
    </location>
</feature>
<proteinExistence type="inferred from homology"/>
<keyword evidence="3" id="KW-1003">Cell membrane</keyword>
<evidence type="ECO:0000256" key="5">
    <source>
        <dbReference type="ARBA" id="ARBA00022692"/>
    </source>
</evidence>
<comment type="subcellular location">
    <subcellularLocation>
        <location evidence="1">Cell inner membrane</location>
        <topology evidence="1">Multi-pass membrane protein</topology>
    </subcellularLocation>
    <subcellularLocation>
        <location evidence="9">Cell membrane</location>
        <topology evidence="9">Multi-pass membrane protein</topology>
    </subcellularLocation>
</comment>
<comment type="caution">
    <text evidence="11">The sequence shown here is derived from an EMBL/GenBank/DDBJ whole genome shotgun (WGS) entry which is preliminary data.</text>
</comment>
<gene>
    <name evidence="11" type="ORF">ABS311_03890</name>
</gene>
<feature type="transmembrane region" description="Helical" evidence="9">
    <location>
        <begin position="161"/>
        <end position="179"/>
    </location>
</feature>
<comment type="similarity">
    <text evidence="8">Belongs to the binding-protein-dependent transport system permease family. OppBC subfamily.</text>
</comment>
<dbReference type="PROSITE" id="PS50928">
    <property type="entry name" value="ABC_TM1"/>
    <property type="match status" value="1"/>
</dbReference>